<feature type="transmembrane region" description="Helical" evidence="12">
    <location>
        <begin position="152"/>
        <end position="175"/>
    </location>
</feature>
<name>A0A937REH3_9ACTN</name>
<dbReference type="Gene3D" id="3.40.50.300">
    <property type="entry name" value="P-loop containing nucleotide triphosphate hydrolases"/>
    <property type="match status" value="1"/>
</dbReference>
<dbReference type="PANTHER" id="PTHR43820:SF8">
    <property type="entry name" value="ABC TRANSPORTER SUBSTRATE-BINDING PROTEIN"/>
    <property type="match status" value="1"/>
</dbReference>
<keyword evidence="8" id="KW-0029">Amino-acid transport</keyword>
<dbReference type="EMBL" id="JAEACQ010000160">
    <property type="protein sequence ID" value="MBL7627379.1"/>
    <property type="molecule type" value="Genomic_DNA"/>
</dbReference>
<feature type="transmembrane region" description="Helical" evidence="12">
    <location>
        <begin position="209"/>
        <end position="228"/>
    </location>
</feature>
<dbReference type="GO" id="GO:0005524">
    <property type="term" value="F:ATP binding"/>
    <property type="evidence" value="ECO:0007669"/>
    <property type="project" value="UniProtKB-KW"/>
</dbReference>
<feature type="transmembrane region" description="Helical" evidence="12">
    <location>
        <begin position="480"/>
        <end position="498"/>
    </location>
</feature>
<evidence type="ECO:0000313" key="15">
    <source>
        <dbReference type="Proteomes" id="UP000604475"/>
    </source>
</evidence>
<feature type="transmembrane region" description="Helical" evidence="12">
    <location>
        <begin position="359"/>
        <end position="376"/>
    </location>
</feature>
<dbReference type="InterPro" id="IPR003439">
    <property type="entry name" value="ABC_transporter-like_ATP-bd"/>
</dbReference>
<feature type="transmembrane region" description="Helical" evidence="12">
    <location>
        <begin position="6"/>
        <end position="27"/>
    </location>
</feature>
<feature type="transmembrane region" description="Helical" evidence="12">
    <location>
        <begin position="529"/>
        <end position="548"/>
    </location>
</feature>
<evidence type="ECO:0000256" key="8">
    <source>
        <dbReference type="ARBA" id="ARBA00022970"/>
    </source>
</evidence>
<evidence type="ECO:0000256" key="3">
    <source>
        <dbReference type="ARBA" id="ARBA00022448"/>
    </source>
</evidence>
<dbReference type="SUPFAM" id="SSF52540">
    <property type="entry name" value="P-loop containing nucleoside triphosphate hydrolases"/>
    <property type="match status" value="1"/>
</dbReference>
<dbReference type="InterPro" id="IPR043428">
    <property type="entry name" value="LivM-like"/>
</dbReference>
<dbReference type="PANTHER" id="PTHR43820">
    <property type="entry name" value="HIGH-AFFINITY BRANCHED-CHAIN AMINO ACID TRANSPORT ATP-BINDING PROTEIN LIVF"/>
    <property type="match status" value="1"/>
</dbReference>
<protein>
    <submittedName>
        <fullName evidence="14">ATP-binding cassette domain-containing protein</fullName>
    </submittedName>
</protein>
<evidence type="ECO:0000256" key="6">
    <source>
        <dbReference type="ARBA" id="ARBA00022741"/>
    </source>
</evidence>
<dbReference type="CDD" id="cd06581">
    <property type="entry name" value="TM_PBP1_LivM_like"/>
    <property type="match status" value="1"/>
</dbReference>
<comment type="subcellular location">
    <subcellularLocation>
        <location evidence="1">Cell membrane</location>
        <topology evidence="1">Multi-pass membrane protein</topology>
    </subcellularLocation>
</comment>
<dbReference type="InterPro" id="IPR027417">
    <property type="entry name" value="P-loop_NTPase"/>
</dbReference>
<evidence type="ECO:0000256" key="5">
    <source>
        <dbReference type="ARBA" id="ARBA00022692"/>
    </source>
</evidence>
<feature type="transmembrane region" description="Helical" evidence="12">
    <location>
        <begin position="97"/>
        <end position="115"/>
    </location>
</feature>
<keyword evidence="3" id="KW-0813">Transport</keyword>
<dbReference type="AlphaFoldDB" id="A0A937REH3"/>
<dbReference type="GO" id="GO:0005886">
    <property type="term" value="C:plasma membrane"/>
    <property type="evidence" value="ECO:0007669"/>
    <property type="project" value="UniProtKB-SubCell"/>
</dbReference>
<proteinExistence type="inferred from homology"/>
<evidence type="ECO:0000256" key="9">
    <source>
        <dbReference type="ARBA" id="ARBA00022989"/>
    </source>
</evidence>
<feature type="transmembrane region" description="Helical" evidence="12">
    <location>
        <begin position="434"/>
        <end position="455"/>
    </location>
</feature>
<evidence type="ECO:0000256" key="10">
    <source>
        <dbReference type="ARBA" id="ARBA00023136"/>
    </source>
</evidence>
<feature type="transmembrane region" description="Helical" evidence="12">
    <location>
        <begin position="281"/>
        <end position="299"/>
    </location>
</feature>
<comment type="similarity">
    <text evidence="2">Belongs to the ABC transporter superfamily.</text>
</comment>
<keyword evidence="4" id="KW-1003">Cell membrane</keyword>
<dbReference type="RefSeq" id="WP_203003538.1">
    <property type="nucleotide sequence ID" value="NZ_JADWYU010000099.1"/>
</dbReference>
<dbReference type="GO" id="GO:0016887">
    <property type="term" value="F:ATP hydrolysis activity"/>
    <property type="evidence" value="ECO:0007669"/>
    <property type="project" value="InterPro"/>
</dbReference>
<feature type="transmembrane region" description="Helical" evidence="12">
    <location>
        <begin position="234"/>
        <end position="251"/>
    </location>
</feature>
<feature type="region of interest" description="Disordered" evidence="11">
    <location>
        <begin position="650"/>
        <end position="694"/>
    </location>
</feature>
<evidence type="ECO:0000256" key="7">
    <source>
        <dbReference type="ARBA" id="ARBA00022840"/>
    </source>
</evidence>
<keyword evidence="7 14" id="KW-0067">ATP-binding</keyword>
<gene>
    <name evidence="14" type="ORF">I7412_09395</name>
</gene>
<keyword evidence="10 12" id="KW-0472">Membrane</keyword>
<dbReference type="InterPro" id="IPR052156">
    <property type="entry name" value="BCAA_Transport_ATP-bd_LivF"/>
</dbReference>
<feature type="transmembrane region" description="Helical" evidence="12">
    <location>
        <begin position="258"/>
        <end position="275"/>
    </location>
</feature>
<evidence type="ECO:0000259" key="13">
    <source>
        <dbReference type="PROSITE" id="PS50893"/>
    </source>
</evidence>
<evidence type="ECO:0000256" key="1">
    <source>
        <dbReference type="ARBA" id="ARBA00004651"/>
    </source>
</evidence>
<dbReference type="CDD" id="cd06582">
    <property type="entry name" value="TM_PBP1_LivH_like"/>
    <property type="match status" value="1"/>
</dbReference>
<organism evidence="14 15">
    <name type="scientific">Frankia nepalensis</name>
    <dbReference type="NCBI Taxonomy" id="1836974"/>
    <lineage>
        <taxon>Bacteria</taxon>
        <taxon>Bacillati</taxon>
        <taxon>Actinomycetota</taxon>
        <taxon>Actinomycetes</taxon>
        <taxon>Frankiales</taxon>
        <taxon>Frankiaceae</taxon>
        <taxon>Frankia</taxon>
    </lineage>
</organism>
<evidence type="ECO:0000256" key="4">
    <source>
        <dbReference type="ARBA" id="ARBA00022475"/>
    </source>
</evidence>
<feature type="transmembrane region" description="Helical" evidence="12">
    <location>
        <begin position="614"/>
        <end position="631"/>
    </location>
</feature>
<dbReference type="Pfam" id="PF00005">
    <property type="entry name" value="ABC_tran"/>
    <property type="match status" value="1"/>
</dbReference>
<evidence type="ECO:0000256" key="12">
    <source>
        <dbReference type="SAM" id="Phobius"/>
    </source>
</evidence>
<keyword evidence="15" id="KW-1185">Reference proteome</keyword>
<comment type="caution">
    <text evidence="14">The sequence shown here is derived from an EMBL/GenBank/DDBJ whole genome shotgun (WGS) entry which is preliminary data.</text>
</comment>
<dbReference type="InterPro" id="IPR003593">
    <property type="entry name" value="AAA+_ATPase"/>
</dbReference>
<keyword evidence="5 12" id="KW-0812">Transmembrane</keyword>
<dbReference type="PROSITE" id="PS50893">
    <property type="entry name" value="ABC_TRANSPORTER_2"/>
    <property type="match status" value="1"/>
</dbReference>
<evidence type="ECO:0000256" key="11">
    <source>
        <dbReference type="SAM" id="MobiDB-lite"/>
    </source>
</evidence>
<reference evidence="14" key="1">
    <citation type="submission" date="2020-12" db="EMBL/GenBank/DDBJ databases">
        <title>Genomic characterization of non-nitrogen-fixing Frankia strains.</title>
        <authorList>
            <person name="Carlos-Shanley C."/>
            <person name="Guerra T."/>
            <person name="Hahn D."/>
        </authorList>
    </citation>
    <scope>NUCLEOTIDE SEQUENCE</scope>
    <source>
        <strain evidence="14">CN6</strain>
    </source>
</reference>
<dbReference type="GO" id="GO:0015807">
    <property type="term" value="P:L-amino acid transport"/>
    <property type="evidence" value="ECO:0007669"/>
    <property type="project" value="TreeGrafter"/>
</dbReference>
<dbReference type="InterPro" id="IPR001851">
    <property type="entry name" value="ABC_transp_permease"/>
</dbReference>
<feature type="transmembrane region" description="Helical" evidence="12">
    <location>
        <begin position="408"/>
        <end position="427"/>
    </location>
</feature>
<feature type="compositionally biased region" description="Low complexity" evidence="11">
    <location>
        <begin position="657"/>
        <end position="673"/>
    </location>
</feature>
<dbReference type="GO" id="GO:0015658">
    <property type="term" value="F:branched-chain amino acid transmembrane transporter activity"/>
    <property type="evidence" value="ECO:0007669"/>
    <property type="project" value="InterPro"/>
</dbReference>
<evidence type="ECO:0000256" key="2">
    <source>
        <dbReference type="ARBA" id="ARBA00005417"/>
    </source>
</evidence>
<feature type="transmembrane region" description="Helical" evidence="12">
    <location>
        <begin position="63"/>
        <end position="85"/>
    </location>
</feature>
<dbReference type="SMART" id="SM00382">
    <property type="entry name" value="AAA"/>
    <property type="match status" value="1"/>
</dbReference>
<sequence>MSDFVRAVLTGAIAGGIYSLIGVGLVVTYTVTGIFDLAYGGVAFAAALTFYELNSGLGWNRFLAAALVVFVLGPLIGLLLERLVYRRLATADDAVKLVTSVGLLVALPATALLVIEKGNAWGGWDLPSGTDVPSAPGLLFQPAESYKITQGLIITSNELAVIVAAVVLGVGLWLMSRTRFGLQMRAVRDRGDLATLRGVNKVMVGRRTAVLSSMLASVAGVLGAPILSQLDSRVFTLALFVAAAAVVFGRFESVPRTFVGGLVLGVLINLTYRYVKVDSVPQLSQAVPFVLLLLGLLVLGRRRVRLAGIAGTSFGASNWRADLPVWRRLAPSATVLVAFLLLAEFAFDDFWVSLTVRSLAIAVILLSITVMTGLGGMVSLAQAAFSISAALTTGLLVSRYGWPFLPAAVLGILIAVALGVIVALPSLRLGGVPLTLATLALALMGQSLILGWSYLTNASSGWLVSRPVIAGLDLGDDRTLLIVLAVVIGLLTWLISNVRQSSSGRAILALRASPTASSALGVSAVATRLRLVCMSAAIAGLGGVLLLLVDQGVSNDSTSALDGLTWLTIMVVLGVNRPLSAIVGGLSLILMPALVSSGFTAPFNLFSWGGTESAYIPGMLFGLAVIDLVRNPDGALERFSRWRHLRRNRSATATVSPGAGTQAATGAPPVGAAEETAPARTGTGMPAATEAPVDAADPDRDAIVLAGLRAGYDLVEVLHGVDAAFPRGKISVVLGANGAGKSTLLNAMAGIVDIRAGALHERTPNGDDRRPESVALVPEGRGIFPGLTVEDNLRLSLTAPEEVALAFERFPALAQRRGIPAGSLSGGEQQMLALAPMIVRTPPVLLVDEPTLGLAPQIAAGVLDMLRECRGEGTVVVLADEKQSINTAIGEHLVLLALGRVIWEGPSDAVPADALARAYGMTDEHLSDDHRRHQVSEQIASLFAPAPS</sequence>
<feature type="domain" description="ABC transporter" evidence="13">
    <location>
        <begin position="703"/>
        <end position="923"/>
    </location>
</feature>
<dbReference type="Proteomes" id="UP000604475">
    <property type="component" value="Unassembled WGS sequence"/>
</dbReference>
<keyword evidence="9 12" id="KW-1133">Transmembrane helix</keyword>
<evidence type="ECO:0000313" key="14">
    <source>
        <dbReference type="EMBL" id="MBL7627379.1"/>
    </source>
</evidence>
<accession>A0A937REH3</accession>
<feature type="transmembrane region" description="Helical" evidence="12">
    <location>
        <begin position="34"/>
        <end position="51"/>
    </location>
</feature>
<keyword evidence="6" id="KW-0547">Nucleotide-binding</keyword>
<dbReference type="Pfam" id="PF02653">
    <property type="entry name" value="BPD_transp_2"/>
    <property type="match status" value="2"/>
</dbReference>